<dbReference type="SUPFAM" id="SSF82714">
    <property type="entry name" value="Multidrug efflux transporter AcrB TolC docking domain, DN and DC subdomains"/>
    <property type="match status" value="2"/>
</dbReference>
<keyword evidence="1" id="KW-1133">Transmembrane helix</keyword>
<dbReference type="Pfam" id="PF00873">
    <property type="entry name" value="ACR_tran"/>
    <property type="match status" value="1"/>
</dbReference>
<feature type="transmembrane region" description="Helical" evidence="1">
    <location>
        <begin position="524"/>
        <end position="543"/>
    </location>
</feature>
<dbReference type="Gene3D" id="3.30.70.1430">
    <property type="entry name" value="Multidrug efflux transporter AcrB pore domain"/>
    <property type="match status" value="2"/>
</dbReference>
<dbReference type="SUPFAM" id="SSF82866">
    <property type="entry name" value="Multidrug efflux transporter AcrB transmembrane domain"/>
    <property type="match status" value="2"/>
</dbReference>
<feature type="transmembrane region" description="Helical" evidence="1">
    <location>
        <begin position="951"/>
        <end position="971"/>
    </location>
</feature>
<dbReference type="InterPro" id="IPR027463">
    <property type="entry name" value="AcrB_DN_DC_subdom"/>
</dbReference>
<dbReference type="PRINTS" id="PR00702">
    <property type="entry name" value="ACRIFLAVINRP"/>
</dbReference>
<feature type="transmembrane region" description="Helical" evidence="1">
    <location>
        <begin position="428"/>
        <end position="453"/>
    </location>
</feature>
<dbReference type="OrthoDB" id="9757876at2"/>
<dbReference type="PANTHER" id="PTHR32063">
    <property type="match status" value="1"/>
</dbReference>
<dbReference type="Gene3D" id="3.30.70.1320">
    <property type="entry name" value="Multidrug efflux transporter AcrB pore domain like"/>
    <property type="match status" value="1"/>
</dbReference>
<dbReference type="RefSeq" id="WP_146814987.1">
    <property type="nucleotide sequence ID" value="NZ_BJYA01000003.1"/>
</dbReference>
<dbReference type="PANTHER" id="PTHR32063:SF0">
    <property type="entry name" value="SWARMING MOTILITY PROTEIN SWRC"/>
    <property type="match status" value="1"/>
</dbReference>
<feature type="transmembrane region" description="Helical" evidence="1">
    <location>
        <begin position="328"/>
        <end position="347"/>
    </location>
</feature>
<dbReference type="InterPro" id="IPR001036">
    <property type="entry name" value="Acrflvin-R"/>
</dbReference>
<dbReference type="EMBL" id="BJYA01000003">
    <property type="protein sequence ID" value="GEN45233.1"/>
    <property type="molecule type" value="Genomic_DNA"/>
</dbReference>
<dbReference type="Gene3D" id="3.30.2090.10">
    <property type="entry name" value="Multidrug efflux transporter AcrB TolC docking domain, DN and DC subdomains"/>
    <property type="match status" value="2"/>
</dbReference>
<keyword evidence="1" id="KW-0812">Transmembrane</keyword>
<feature type="transmembrane region" description="Helical" evidence="1">
    <location>
        <begin position="354"/>
        <end position="374"/>
    </location>
</feature>
<feature type="transmembrane region" description="Helical" evidence="1">
    <location>
        <begin position="459"/>
        <end position="481"/>
    </location>
</feature>
<evidence type="ECO:0000313" key="2">
    <source>
        <dbReference type="EMBL" id="GEN45233.1"/>
    </source>
</evidence>
<evidence type="ECO:0000256" key="1">
    <source>
        <dbReference type="SAM" id="Phobius"/>
    </source>
</evidence>
<dbReference type="SUPFAM" id="SSF82693">
    <property type="entry name" value="Multidrug efflux transporter AcrB pore domain, PN1, PN2, PC1 and PC2 subdomains"/>
    <property type="match status" value="2"/>
</dbReference>
<reference evidence="2 3" key="1">
    <citation type="submission" date="2019-07" db="EMBL/GenBank/DDBJ databases">
        <title>Whole genome shotgun sequence of Alkalibacillus haloalkaliphilus NBRC 103110.</title>
        <authorList>
            <person name="Hosoyama A."/>
            <person name="Uohara A."/>
            <person name="Ohji S."/>
            <person name="Ichikawa N."/>
        </authorList>
    </citation>
    <scope>NUCLEOTIDE SEQUENCE [LARGE SCALE GENOMIC DNA]</scope>
    <source>
        <strain evidence="2 3">NBRC 103110</strain>
    </source>
</reference>
<keyword evidence="3" id="KW-1185">Reference proteome</keyword>
<dbReference type="GO" id="GO:0042910">
    <property type="term" value="F:xenobiotic transmembrane transporter activity"/>
    <property type="evidence" value="ECO:0007669"/>
    <property type="project" value="TreeGrafter"/>
</dbReference>
<dbReference type="Gene3D" id="1.20.1640.10">
    <property type="entry name" value="Multidrug efflux transporter AcrB transmembrane domain"/>
    <property type="match status" value="2"/>
</dbReference>
<comment type="caution">
    <text evidence="2">The sequence shown here is derived from an EMBL/GenBank/DDBJ whole genome shotgun (WGS) entry which is preliminary data.</text>
</comment>
<feature type="transmembrane region" description="Helical" evidence="1">
    <location>
        <begin position="878"/>
        <end position="898"/>
    </location>
</feature>
<name>A0A511W5C1_9BACI</name>
<gene>
    <name evidence="2" type="ORF">AHA02nite_10090</name>
</gene>
<feature type="transmembrane region" description="Helical" evidence="1">
    <location>
        <begin position="380"/>
        <end position="399"/>
    </location>
</feature>
<dbReference type="Gene3D" id="3.30.70.1440">
    <property type="entry name" value="Multidrug efflux transporter AcrB pore domain"/>
    <property type="match status" value="1"/>
</dbReference>
<organism evidence="2 3">
    <name type="scientific">Alkalibacillus haloalkaliphilus</name>
    <dbReference type="NCBI Taxonomy" id="94136"/>
    <lineage>
        <taxon>Bacteria</taxon>
        <taxon>Bacillati</taxon>
        <taxon>Bacillota</taxon>
        <taxon>Bacilli</taxon>
        <taxon>Bacillales</taxon>
        <taxon>Bacillaceae</taxon>
        <taxon>Alkalibacillus</taxon>
    </lineage>
</organism>
<dbReference type="Proteomes" id="UP000321440">
    <property type="component" value="Unassembled WGS sequence"/>
</dbReference>
<accession>A0A511W5C1</accession>
<dbReference type="AlphaFoldDB" id="A0A511W5C1"/>
<feature type="transmembrane region" description="Helical" evidence="1">
    <location>
        <begin position="904"/>
        <end position="930"/>
    </location>
</feature>
<evidence type="ECO:0000313" key="3">
    <source>
        <dbReference type="Proteomes" id="UP000321440"/>
    </source>
</evidence>
<sequence>MKFLLKRYKMVFLLFTLLLIIGGYTFYDLPQRDFPETPMNQATITTPYPGASPEDVEREVTSTIENEIHQINGIESYQSTSSRGVSNIILSLDDRENHQEIMTEVNQTINQLKSNLPDEALDANVSLSEVTTPSQSYFLTADHPDDLEQLHELKDAWTNQIEQINGVSHVEFNGLEEQEIIINFDSETIQDYQIQFADILTALEDEWNPNPLGEQTTDDGYRTLTINHINDINEIEDTRIPTGDQGSINLNELAEITVTSTQQPDLITYDGDSVINITVFLQSGEDIPSNSQLVDEEVQSLMTQLPEVINLHHYFAQDEFIANVFDDLFLSLAIAVLAVILVTTLGLTFMGSIVVAIAIPTSLILGLIPLPLLGTDLNQISVIGAIIALGILVDDSIVLNDNIERRYRLGDQALSGTVKGIKEVRNSIITSTLAIVFTFSPLIFLSGANGAFIRALPSVLISTLIASTIVALILVPAIRYFHYQKSSKKIKANPGILGKWLSKGARFYANRIIRKLIRVPKRTVAIGLLMTTSLFLLILWTPFEFFPSADREEVTIDVTLPNGLTKADTLTTLQSIEEDLLNDQEDEIKDISLFTSGSAPALFGQPQSNTGEHTGRMYVRINQDETNAGSFIDQWENQLRDDYEEAEIFLETIQQGPPTGAPLTVTVSGEELSNMLDIRDEVIELLDDAGTELVVDNVGDLTPNLTYEPNREEMENYNVTVQTISEQINLRTTGIPFAQINSGLDQYNVQLYLDRLEEYESLNLEEIVIPVDSQEGPPVASLDEFVDVEENEVIPRIHHEDGERTVTIRAYADQTDEIEDTITPYIEDFNDTHNQYALTVGAETDNQDTFFAEITVIFSVVVLLVYLLIAFQFNSLTMPFLILISVYLAIAGAILGLFVTQTPISFLAITGMVSLTGIVVRNSLVLVDFIEQSIKSNSTINEAIVKSSEARFRPIVLTTITSIIALTPVAISGDVLFQPLAITIISGIAFSTVLTLLLVPVLYMLFKRA</sequence>
<dbReference type="GO" id="GO:0005886">
    <property type="term" value="C:plasma membrane"/>
    <property type="evidence" value="ECO:0007669"/>
    <property type="project" value="TreeGrafter"/>
</dbReference>
<feature type="transmembrane region" description="Helical" evidence="1">
    <location>
        <begin position="977"/>
        <end position="1006"/>
    </location>
</feature>
<proteinExistence type="predicted"/>
<keyword evidence="1" id="KW-0472">Membrane</keyword>
<feature type="transmembrane region" description="Helical" evidence="1">
    <location>
        <begin position="850"/>
        <end position="871"/>
    </location>
</feature>
<protein>
    <submittedName>
        <fullName evidence="2">Transporter</fullName>
    </submittedName>
</protein>